<dbReference type="InterPro" id="IPR051168">
    <property type="entry name" value="AASS"/>
</dbReference>
<dbReference type="InterPro" id="IPR007698">
    <property type="entry name" value="AlaDH/PNT_NAD(H)-bd"/>
</dbReference>
<evidence type="ECO:0000256" key="8">
    <source>
        <dbReference type="ARBA" id="ARBA00023027"/>
    </source>
</evidence>
<dbReference type="SUPFAM" id="SSF52283">
    <property type="entry name" value="Formate/glycerate dehydrogenase catalytic domain-like"/>
    <property type="match status" value="1"/>
</dbReference>
<feature type="disulfide bond" evidence="16">
    <location>
        <begin position="202"/>
        <end position="246"/>
    </location>
</feature>
<sequence length="379" mass="43101">MVHLWLRAETKPKEHRAALTPLTCKELLNNGFQITVEKSVDRIFDDEEYERMGCTLVPTLTWKNAPADAYIIGLKELPENDDSPLSHQHIFFAHCFKNQGGWKEILNRFIKGNGTILDLEFLADEKGRRIAAFGYHAGFAGAALGLDVWTHQQLHPKQNFPSVEPYPDENELVNYIKNRLDGAVAVRGRSPRVMVMGALGRCGKGAVEFAQRAGIQDKNIIKWDIEETKKGGPFKEILECDIFVNCIYLNHKIQPFLTKEMLDQGRQLSVLVDVSCDTTNPNNPIPVYDVNTTFDNPTAHVETTNPHPIEVISIDHLPTLLPREASELFDKDLLPTLLELKDRESSRVWKDAEKLFREKCALKICVSLDFCDMMFFTHI</sequence>
<dbReference type="SMART" id="SM01002">
    <property type="entry name" value="AlaDh_PNT_C"/>
    <property type="match status" value="1"/>
</dbReference>
<evidence type="ECO:0000256" key="13">
    <source>
        <dbReference type="PIRNR" id="PIRNR018250"/>
    </source>
</evidence>
<keyword evidence="7 13" id="KW-0560">Oxidoreductase</keyword>
<gene>
    <name evidence="19" type="ORF">FMOSSE_LOCUS8372</name>
</gene>
<dbReference type="EMBL" id="CAJVPP010002160">
    <property type="protein sequence ID" value="CAG8589678.1"/>
    <property type="molecule type" value="Genomic_DNA"/>
</dbReference>
<feature type="binding site" evidence="15">
    <location>
        <position position="248"/>
    </location>
    <ligand>
        <name>NAD(+)</name>
        <dbReference type="ChEBI" id="CHEBI:57540"/>
    </ligand>
</feature>
<evidence type="ECO:0000256" key="16">
    <source>
        <dbReference type="PIRSR" id="PIRSR018250-4"/>
    </source>
</evidence>
<dbReference type="AlphaFoldDB" id="A0A9N9C7A3"/>
<evidence type="ECO:0000313" key="19">
    <source>
        <dbReference type="EMBL" id="CAG8589678.1"/>
    </source>
</evidence>
<comment type="catalytic activity">
    <reaction evidence="12 13">
        <text>L-saccharopine + NAD(+) + H2O = L-lysine + 2-oxoglutarate + NADH + H(+)</text>
        <dbReference type="Rhea" id="RHEA:12440"/>
        <dbReference type="ChEBI" id="CHEBI:15377"/>
        <dbReference type="ChEBI" id="CHEBI:15378"/>
        <dbReference type="ChEBI" id="CHEBI:16810"/>
        <dbReference type="ChEBI" id="CHEBI:32551"/>
        <dbReference type="ChEBI" id="CHEBI:57540"/>
        <dbReference type="ChEBI" id="CHEBI:57945"/>
        <dbReference type="ChEBI" id="CHEBI:57951"/>
        <dbReference type="EC" id="1.5.1.7"/>
    </reaction>
</comment>
<evidence type="ECO:0000256" key="5">
    <source>
        <dbReference type="ARBA" id="ARBA00021221"/>
    </source>
</evidence>
<evidence type="ECO:0000256" key="15">
    <source>
        <dbReference type="PIRSR" id="PIRSR018250-3"/>
    </source>
</evidence>
<protein>
    <recommendedName>
        <fullName evidence="5 13">Saccharopine dehydrogenase [NAD(+), L-lysine-forming]</fullName>
        <shortName evidence="13">SDH</shortName>
        <ecNumber evidence="4 13">1.5.1.7</ecNumber>
    </recommendedName>
    <alternativeName>
        <fullName evidence="11 13">Lysine--2-oxoglutarate reductase</fullName>
    </alternativeName>
</protein>
<feature type="binding site" evidence="15">
    <location>
        <begin position="314"/>
        <end position="317"/>
    </location>
    <ligand>
        <name>NAD(+)</name>
        <dbReference type="ChEBI" id="CHEBI:57540"/>
    </ligand>
</feature>
<evidence type="ECO:0000256" key="2">
    <source>
        <dbReference type="ARBA" id="ARBA00005689"/>
    </source>
</evidence>
<organism evidence="19 20">
    <name type="scientific">Funneliformis mosseae</name>
    <name type="common">Endomycorrhizal fungus</name>
    <name type="synonym">Glomus mosseae</name>
    <dbReference type="NCBI Taxonomy" id="27381"/>
    <lineage>
        <taxon>Eukaryota</taxon>
        <taxon>Fungi</taxon>
        <taxon>Fungi incertae sedis</taxon>
        <taxon>Mucoromycota</taxon>
        <taxon>Glomeromycotina</taxon>
        <taxon>Glomeromycetes</taxon>
        <taxon>Glomerales</taxon>
        <taxon>Glomeraceae</taxon>
        <taxon>Funneliformis</taxon>
    </lineage>
</organism>
<dbReference type="InterPro" id="IPR007886">
    <property type="entry name" value="AlaDH/PNT_N"/>
</dbReference>
<comment type="pathway">
    <text evidence="1 13">Amino-acid biosynthesis; L-lysine biosynthesis via AAA pathway; L-lysine from L-alpha-aminoadipate (fungal route): step 3/3.</text>
</comment>
<evidence type="ECO:0000256" key="7">
    <source>
        <dbReference type="ARBA" id="ARBA00023002"/>
    </source>
</evidence>
<dbReference type="EC" id="1.5.1.7" evidence="4 13"/>
<dbReference type="SMART" id="SM01003">
    <property type="entry name" value="AlaDh_PNT_N"/>
    <property type="match status" value="1"/>
</dbReference>
<evidence type="ECO:0000256" key="4">
    <source>
        <dbReference type="ARBA" id="ARBA00012847"/>
    </source>
</evidence>
<evidence type="ECO:0000313" key="20">
    <source>
        <dbReference type="Proteomes" id="UP000789375"/>
    </source>
</evidence>
<dbReference type="GO" id="GO:0005737">
    <property type="term" value="C:cytoplasm"/>
    <property type="evidence" value="ECO:0007669"/>
    <property type="project" value="TreeGrafter"/>
</dbReference>
<feature type="binding site" evidence="15">
    <location>
        <position position="228"/>
    </location>
    <ligand>
        <name>NAD(+)</name>
        <dbReference type="ChEBI" id="CHEBI:57540"/>
    </ligand>
</feature>
<dbReference type="GO" id="GO:0019878">
    <property type="term" value="P:lysine biosynthetic process via aminoadipic acid"/>
    <property type="evidence" value="ECO:0007669"/>
    <property type="project" value="TreeGrafter"/>
</dbReference>
<evidence type="ECO:0000256" key="14">
    <source>
        <dbReference type="PIRSR" id="PIRSR018250-1"/>
    </source>
</evidence>
<evidence type="ECO:0000256" key="12">
    <source>
        <dbReference type="ARBA" id="ARBA00047860"/>
    </source>
</evidence>
<dbReference type="SUPFAM" id="SSF51735">
    <property type="entry name" value="NAD(P)-binding Rossmann-fold domains"/>
    <property type="match status" value="1"/>
</dbReference>
<keyword evidence="9 13" id="KW-0457">Lysine biosynthesis</keyword>
<dbReference type="CDD" id="cd12188">
    <property type="entry name" value="SDH"/>
    <property type="match status" value="1"/>
</dbReference>
<dbReference type="Pfam" id="PF01262">
    <property type="entry name" value="AlaDh_PNT_C"/>
    <property type="match status" value="1"/>
</dbReference>
<dbReference type="GO" id="GO:0004754">
    <property type="term" value="F:saccharopine dehydrogenase (NAD+, L-lysine-forming) activity"/>
    <property type="evidence" value="ECO:0007669"/>
    <property type="project" value="UniProtKB-EC"/>
</dbReference>
<feature type="binding site" evidence="15">
    <location>
        <position position="274"/>
    </location>
    <ligand>
        <name>NAD(+)</name>
        <dbReference type="ChEBI" id="CHEBI:57540"/>
    </ligand>
</feature>
<dbReference type="FunFam" id="3.40.50.720:FF:000217">
    <property type="entry name" value="Saccharopine dehydrogenase [NAD(+), L-lysine-forming]"/>
    <property type="match status" value="1"/>
</dbReference>
<comment type="similarity">
    <text evidence="2 13">Belongs to the AlaDH/PNT family.</text>
</comment>
<keyword evidence="6 13" id="KW-0028">Amino-acid biosynthesis</keyword>
<evidence type="ECO:0000256" key="11">
    <source>
        <dbReference type="ARBA" id="ARBA00033228"/>
    </source>
</evidence>
<feature type="domain" description="Alanine dehydrogenase/pyridine nucleotide transhydrogenase NAD(H)-binding" evidence="17">
    <location>
        <begin position="180"/>
        <end position="313"/>
    </location>
</feature>
<feature type="binding site" evidence="15">
    <location>
        <position position="224"/>
    </location>
    <ligand>
        <name>NAD(+)</name>
        <dbReference type="ChEBI" id="CHEBI:57540"/>
    </ligand>
</feature>
<dbReference type="Proteomes" id="UP000789375">
    <property type="component" value="Unassembled WGS sequence"/>
</dbReference>
<evidence type="ECO:0000256" key="3">
    <source>
        <dbReference type="ARBA" id="ARBA00011245"/>
    </source>
</evidence>
<dbReference type="Pfam" id="PF05222">
    <property type="entry name" value="AlaDh_PNT_N"/>
    <property type="match status" value="1"/>
</dbReference>
<feature type="domain" description="Alanine dehydrogenase/pyridine nucleotide transhydrogenase N-terminal" evidence="18">
    <location>
        <begin position="5"/>
        <end position="140"/>
    </location>
</feature>
<keyword evidence="20" id="KW-1185">Reference proteome</keyword>
<feature type="binding site" evidence="15">
    <location>
        <begin position="200"/>
        <end position="201"/>
    </location>
    <ligand>
        <name>NAD(+)</name>
        <dbReference type="ChEBI" id="CHEBI:57540"/>
    </ligand>
</feature>
<dbReference type="Gene3D" id="3.40.50.720">
    <property type="entry name" value="NAD(P)-binding Rossmann-like Domain"/>
    <property type="match status" value="2"/>
</dbReference>
<comment type="subunit">
    <text evidence="3">Monomer.</text>
</comment>
<evidence type="ECO:0000256" key="10">
    <source>
        <dbReference type="ARBA" id="ARBA00023157"/>
    </source>
</evidence>
<proteinExistence type="inferred from homology"/>
<dbReference type="InterPro" id="IPR036291">
    <property type="entry name" value="NAD(P)-bd_dom_sf"/>
</dbReference>
<evidence type="ECO:0000256" key="6">
    <source>
        <dbReference type="ARBA" id="ARBA00022605"/>
    </source>
</evidence>
<name>A0A9N9C7A3_FUNMO</name>
<evidence type="ECO:0000256" key="9">
    <source>
        <dbReference type="ARBA" id="ARBA00023154"/>
    </source>
</evidence>
<feature type="active site" description="Proton donor" evidence="14">
    <location>
        <position position="94"/>
    </location>
</feature>
<reference evidence="19" key="1">
    <citation type="submission" date="2021-06" db="EMBL/GenBank/DDBJ databases">
        <authorList>
            <person name="Kallberg Y."/>
            <person name="Tangrot J."/>
            <person name="Rosling A."/>
        </authorList>
    </citation>
    <scope>NUCLEOTIDE SEQUENCE</scope>
    <source>
        <strain evidence="19">87-6 pot B 2015</strain>
    </source>
</reference>
<dbReference type="PIRSF" id="PIRSF018250">
    <property type="entry name" value="Saccharopine_DH_Lys"/>
    <property type="match status" value="1"/>
</dbReference>
<feature type="binding site" evidence="15">
    <location>
        <position position="128"/>
    </location>
    <ligand>
        <name>NAD(+)</name>
        <dbReference type="ChEBI" id="CHEBI:57540"/>
    </ligand>
</feature>
<dbReference type="InterPro" id="IPR027281">
    <property type="entry name" value="Lys1"/>
</dbReference>
<evidence type="ECO:0000256" key="1">
    <source>
        <dbReference type="ARBA" id="ARBA00004884"/>
    </source>
</evidence>
<evidence type="ECO:0000259" key="17">
    <source>
        <dbReference type="SMART" id="SM01002"/>
    </source>
</evidence>
<dbReference type="PANTHER" id="PTHR11133">
    <property type="entry name" value="SACCHAROPINE DEHYDROGENASE"/>
    <property type="match status" value="1"/>
</dbReference>
<comment type="caution">
    <text evidence="19">The sequence shown here is derived from an EMBL/GenBank/DDBJ whole genome shotgun (WGS) entry which is preliminary data.</text>
</comment>
<keyword evidence="8 13" id="KW-0520">NAD</keyword>
<feature type="active site" description="Proton acceptor" evidence="14">
    <location>
        <position position="75"/>
    </location>
</feature>
<evidence type="ECO:0000259" key="18">
    <source>
        <dbReference type="SMART" id="SM01003"/>
    </source>
</evidence>
<dbReference type="PANTHER" id="PTHR11133:SF23">
    <property type="entry name" value="SACCHAROPINE DEHYDROGENASE [NAD(+), L-LYSINE-FORMING]"/>
    <property type="match status" value="1"/>
</dbReference>
<accession>A0A9N9C7A3</accession>
<keyword evidence="10" id="KW-1015">Disulfide bond</keyword>